<organism evidence="1 2">
    <name type="scientific">Streptomyces amritsarensis</name>
    <dbReference type="NCBI Taxonomy" id="681158"/>
    <lineage>
        <taxon>Bacteria</taxon>
        <taxon>Bacillati</taxon>
        <taxon>Actinomycetota</taxon>
        <taxon>Actinomycetes</taxon>
        <taxon>Kitasatosporales</taxon>
        <taxon>Streptomycetaceae</taxon>
        <taxon>Streptomyces</taxon>
    </lineage>
</organism>
<evidence type="ECO:0000313" key="1">
    <source>
        <dbReference type="EMBL" id="OLZ60581.1"/>
    </source>
</evidence>
<dbReference type="EMBL" id="MQUR01000073">
    <property type="protein sequence ID" value="OLZ60581.1"/>
    <property type="molecule type" value="Genomic_DNA"/>
</dbReference>
<gene>
    <name evidence="1" type="ORF">AVW11_26080</name>
</gene>
<keyword evidence="2" id="KW-1185">Reference proteome</keyword>
<evidence type="ECO:0000313" key="2">
    <source>
        <dbReference type="Proteomes" id="UP000187151"/>
    </source>
</evidence>
<name>A0ABX3FWC3_9ACTN</name>
<evidence type="ECO:0008006" key="3">
    <source>
        <dbReference type="Google" id="ProtNLM"/>
    </source>
</evidence>
<sequence length="205" mass="22807">MSSWRARFDRLADTSAVVERLGSATNMADYLQDAGIAWQYHPGDLVVPEDLALDIALVVDGDLIVHGFLDDYVRDIGMLVVLGDLVVRDLVSWGSVYVGGDLRAEGIVYGYYNDFTFEVAGQVHARALVLYDKSASYRTGELGVEVESYHPPKEQLRAARDIFVPQVYDGGAKRARKGLPPKLSRPSYQRVCRRLRDGKPLFRGA</sequence>
<dbReference type="Proteomes" id="UP000187151">
    <property type="component" value="Unassembled WGS sequence"/>
</dbReference>
<protein>
    <recommendedName>
        <fullName evidence="3">Polymer-forming cytoskeletal protein</fullName>
    </recommendedName>
</protein>
<comment type="caution">
    <text evidence="1">The sequence shown here is derived from an EMBL/GenBank/DDBJ whole genome shotgun (WGS) entry which is preliminary data.</text>
</comment>
<proteinExistence type="predicted"/>
<accession>A0ABX3FWC3</accession>
<reference evidence="1 2" key="1">
    <citation type="submission" date="2016-01" db="EMBL/GenBank/DDBJ databases">
        <title>Streptomyces amritsarensis strain MTCC 11845 genome sequencing and assembly.</title>
        <authorList>
            <person name="Sharma D."/>
            <person name="Nair G.R."/>
            <person name="Kaur G."/>
            <person name="Manhas R.K."/>
            <person name="Mayilraj S."/>
        </authorList>
    </citation>
    <scope>NUCLEOTIDE SEQUENCE [LARGE SCALE GENOMIC DNA]</scope>
    <source>
        <strain evidence="1 2">MTCC 11845</strain>
    </source>
</reference>